<comment type="caution">
    <text evidence="6">The sequence shown here is derived from an EMBL/GenBank/DDBJ whole genome shotgun (WGS) entry which is preliminary data.</text>
</comment>
<evidence type="ECO:0000256" key="2">
    <source>
        <dbReference type="ARBA" id="ARBA00022801"/>
    </source>
</evidence>
<evidence type="ECO:0000256" key="3">
    <source>
        <dbReference type="ARBA" id="ARBA00022912"/>
    </source>
</evidence>
<dbReference type="PANTHER" id="PTHR45961:SF6">
    <property type="entry name" value="IP21249P"/>
    <property type="match status" value="1"/>
</dbReference>
<dbReference type="Proteomes" id="UP000502823">
    <property type="component" value="Unassembled WGS sequence"/>
</dbReference>
<evidence type="ECO:0000259" key="5">
    <source>
        <dbReference type="PROSITE" id="PS50056"/>
    </source>
</evidence>
<organism evidence="6 7">
    <name type="scientific">Coptotermes formosanus</name>
    <name type="common">Formosan subterranean termite</name>
    <dbReference type="NCBI Taxonomy" id="36987"/>
    <lineage>
        <taxon>Eukaryota</taxon>
        <taxon>Metazoa</taxon>
        <taxon>Ecdysozoa</taxon>
        <taxon>Arthropoda</taxon>
        <taxon>Hexapoda</taxon>
        <taxon>Insecta</taxon>
        <taxon>Pterygota</taxon>
        <taxon>Neoptera</taxon>
        <taxon>Polyneoptera</taxon>
        <taxon>Dictyoptera</taxon>
        <taxon>Blattodea</taxon>
        <taxon>Blattoidea</taxon>
        <taxon>Termitoidae</taxon>
        <taxon>Rhinotermitidae</taxon>
        <taxon>Coptotermes</taxon>
    </lineage>
</organism>
<comment type="similarity">
    <text evidence="1">Belongs to the protein-tyrosine phosphatase family. Non-receptor class dual specificity subfamily.</text>
</comment>
<dbReference type="InterPro" id="IPR016130">
    <property type="entry name" value="Tyr_Pase_AS"/>
</dbReference>
<evidence type="ECO:0000256" key="1">
    <source>
        <dbReference type="ARBA" id="ARBA00008601"/>
    </source>
</evidence>
<evidence type="ECO:0000313" key="6">
    <source>
        <dbReference type="EMBL" id="GFG28741.1"/>
    </source>
</evidence>
<proteinExistence type="inferred from homology"/>
<dbReference type="InterPro" id="IPR000340">
    <property type="entry name" value="Dual-sp_phosphatase_cat-dom"/>
</dbReference>
<reference evidence="7" key="1">
    <citation type="submission" date="2020-01" db="EMBL/GenBank/DDBJ databases">
        <title>Draft genome sequence of the Termite Coptotermes fromosanus.</title>
        <authorList>
            <person name="Itakura S."/>
            <person name="Yosikawa Y."/>
            <person name="Umezawa K."/>
        </authorList>
    </citation>
    <scope>NUCLEOTIDE SEQUENCE [LARGE SCALE GENOMIC DNA]</scope>
</reference>
<dbReference type="Pfam" id="PF00782">
    <property type="entry name" value="DSPc"/>
    <property type="match status" value="1"/>
</dbReference>
<keyword evidence="7" id="KW-1185">Reference proteome</keyword>
<evidence type="ECO:0000313" key="7">
    <source>
        <dbReference type="Proteomes" id="UP000502823"/>
    </source>
</evidence>
<keyword evidence="2" id="KW-0378">Hydrolase</keyword>
<dbReference type="InterPro" id="IPR052103">
    <property type="entry name" value="Dual_spec_Phospatases"/>
</dbReference>
<accession>A0A6L2P8V4</accession>
<dbReference type="InterPro" id="IPR029021">
    <property type="entry name" value="Prot-tyrosine_phosphatase-like"/>
</dbReference>
<gene>
    <name evidence="6" type="ORF">Cfor_02988</name>
</gene>
<dbReference type="CDD" id="cd14514">
    <property type="entry name" value="DUSP14-like"/>
    <property type="match status" value="1"/>
</dbReference>
<dbReference type="PROSITE" id="PS00383">
    <property type="entry name" value="TYR_PHOSPHATASE_1"/>
    <property type="match status" value="1"/>
</dbReference>
<dbReference type="InterPro" id="IPR000387">
    <property type="entry name" value="Tyr_Pase_dom"/>
</dbReference>
<dbReference type="EMBL" id="BLKM01009919">
    <property type="protein sequence ID" value="GFG28741.1"/>
    <property type="molecule type" value="Genomic_DNA"/>
</dbReference>
<feature type="domain" description="Tyrosine specific protein phosphatases" evidence="5">
    <location>
        <begin position="121"/>
        <end position="182"/>
    </location>
</feature>
<dbReference type="SUPFAM" id="SSF52799">
    <property type="entry name" value="(Phosphotyrosine protein) phosphatases II"/>
    <property type="match status" value="1"/>
</dbReference>
<dbReference type="Gene3D" id="3.90.190.10">
    <property type="entry name" value="Protein tyrosine phosphatase superfamily"/>
    <property type="match status" value="1"/>
</dbReference>
<dbReference type="InterPro" id="IPR020422">
    <property type="entry name" value="TYR_PHOSPHATASE_DUAL_dom"/>
</dbReference>
<dbReference type="PANTHER" id="PTHR45961">
    <property type="entry name" value="IP21249P"/>
    <property type="match status" value="1"/>
</dbReference>
<dbReference type="InParanoid" id="A0A6L2P8V4"/>
<dbReference type="GO" id="GO:0004721">
    <property type="term" value="F:phosphoprotein phosphatase activity"/>
    <property type="evidence" value="ECO:0007669"/>
    <property type="project" value="UniProtKB-KW"/>
</dbReference>
<protein>
    <recommendedName>
        <fullName evidence="8">Protein-tyrosine-phosphatase</fullName>
    </recommendedName>
</protein>
<sequence length="242" mass="26954">MREPAPGQVEQNCSPGCRVYRMYTDTACCTPAKLRVLTQTLPVSFSEIMPSAKSPLTSVCEVTVSLLLSAAPAVSPGRLRELGVTCVMNAASELPDTPLPDDREVAYFKVGVEDRPNADLLSHMDFVADMIEEVRSVGGKTLVHCVAGVSRSASLCLAYLMKHERMPLRKAFTHLRSRRPSIRPNTGFFTQLIEFERRLFGAATVSMVYNPAAGMLIPDVYEPEYQKMLWYQQHYSCSFGRH</sequence>
<evidence type="ECO:0008006" key="8">
    <source>
        <dbReference type="Google" id="ProtNLM"/>
    </source>
</evidence>
<dbReference type="AlphaFoldDB" id="A0A6L2P8V4"/>
<keyword evidence="3" id="KW-0904">Protein phosphatase</keyword>
<feature type="domain" description="Tyrosine-protein phosphatase" evidence="4">
    <location>
        <begin position="58"/>
        <end position="201"/>
    </location>
</feature>
<dbReference type="FunCoup" id="A0A6L2P8V4">
    <property type="interactions" value="12"/>
</dbReference>
<dbReference type="GO" id="GO:0005737">
    <property type="term" value="C:cytoplasm"/>
    <property type="evidence" value="ECO:0007669"/>
    <property type="project" value="TreeGrafter"/>
</dbReference>
<dbReference type="SMART" id="SM00195">
    <property type="entry name" value="DSPc"/>
    <property type="match status" value="1"/>
</dbReference>
<dbReference type="PROSITE" id="PS50056">
    <property type="entry name" value="TYR_PHOSPHATASE_2"/>
    <property type="match status" value="1"/>
</dbReference>
<dbReference type="PROSITE" id="PS50054">
    <property type="entry name" value="TYR_PHOSPHATASE_DUAL"/>
    <property type="match status" value="1"/>
</dbReference>
<evidence type="ECO:0000259" key="4">
    <source>
        <dbReference type="PROSITE" id="PS50054"/>
    </source>
</evidence>
<dbReference type="OrthoDB" id="285418at2759"/>
<name>A0A6L2P8V4_COPFO</name>